<protein>
    <submittedName>
        <fullName evidence="1">Uncharacterized protein</fullName>
    </submittedName>
</protein>
<evidence type="ECO:0000313" key="2">
    <source>
        <dbReference type="Proteomes" id="UP001202328"/>
    </source>
</evidence>
<organism evidence="1 2">
    <name type="scientific">Papaver atlanticum</name>
    <dbReference type="NCBI Taxonomy" id="357466"/>
    <lineage>
        <taxon>Eukaryota</taxon>
        <taxon>Viridiplantae</taxon>
        <taxon>Streptophyta</taxon>
        <taxon>Embryophyta</taxon>
        <taxon>Tracheophyta</taxon>
        <taxon>Spermatophyta</taxon>
        <taxon>Magnoliopsida</taxon>
        <taxon>Ranunculales</taxon>
        <taxon>Papaveraceae</taxon>
        <taxon>Papaveroideae</taxon>
        <taxon>Papaver</taxon>
    </lineage>
</organism>
<gene>
    <name evidence="1" type="ORF">MKW98_029522</name>
</gene>
<dbReference type="Proteomes" id="UP001202328">
    <property type="component" value="Unassembled WGS sequence"/>
</dbReference>
<proteinExistence type="predicted"/>
<comment type="caution">
    <text evidence="1">The sequence shown here is derived from an EMBL/GenBank/DDBJ whole genome shotgun (WGS) entry which is preliminary data.</text>
</comment>
<sequence>MKNERELLSWSQLNFYRGVNFIQNLSCRNFMWLSFGLFQAAKVGDLPRETLFQLQSTTSLPFCPKDCLSRMGDSSKFRTIQSRSILNGGLGSP</sequence>
<name>A0AAD4XEY8_9MAGN</name>
<accession>A0AAD4XEY8</accession>
<evidence type="ECO:0000313" key="1">
    <source>
        <dbReference type="EMBL" id="KAI3908221.1"/>
    </source>
</evidence>
<dbReference type="AlphaFoldDB" id="A0AAD4XEY8"/>
<dbReference type="EMBL" id="JAJJMB010010520">
    <property type="protein sequence ID" value="KAI3908221.1"/>
    <property type="molecule type" value="Genomic_DNA"/>
</dbReference>
<keyword evidence="2" id="KW-1185">Reference proteome</keyword>
<reference evidence="1" key="1">
    <citation type="submission" date="2022-04" db="EMBL/GenBank/DDBJ databases">
        <title>A functionally conserved STORR gene fusion in Papaver species that diverged 16.8 million years ago.</title>
        <authorList>
            <person name="Catania T."/>
        </authorList>
    </citation>
    <scope>NUCLEOTIDE SEQUENCE</scope>
    <source>
        <strain evidence="1">S-188037</strain>
    </source>
</reference>